<reference evidence="2 3" key="1">
    <citation type="journal article" date="2018" name="Biotechnol. Biofuels">
        <title>Integrative visual omics of the white-rot fungus Polyporus brumalis exposes the biotechnological potential of its oxidative enzymes for delignifying raw plant biomass.</title>
        <authorList>
            <person name="Miyauchi S."/>
            <person name="Rancon A."/>
            <person name="Drula E."/>
            <person name="Hage H."/>
            <person name="Chaduli D."/>
            <person name="Favel A."/>
            <person name="Grisel S."/>
            <person name="Henrissat B."/>
            <person name="Herpoel-Gimbert I."/>
            <person name="Ruiz-Duenas F.J."/>
            <person name="Chevret D."/>
            <person name="Hainaut M."/>
            <person name="Lin J."/>
            <person name="Wang M."/>
            <person name="Pangilinan J."/>
            <person name="Lipzen A."/>
            <person name="Lesage-Meessen L."/>
            <person name="Navarro D."/>
            <person name="Riley R."/>
            <person name="Grigoriev I.V."/>
            <person name="Zhou S."/>
            <person name="Raouche S."/>
            <person name="Rosso M.N."/>
        </authorList>
    </citation>
    <scope>NUCLEOTIDE SEQUENCE [LARGE SCALE GENOMIC DNA]</scope>
    <source>
        <strain evidence="2 3">BRFM 1820</strain>
    </source>
</reference>
<protein>
    <submittedName>
        <fullName evidence="2">Uncharacterized protein</fullName>
    </submittedName>
</protein>
<proteinExistence type="predicted"/>
<evidence type="ECO:0000256" key="1">
    <source>
        <dbReference type="SAM" id="MobiDB-lite"/>
    </source>
</evidence>
<feature type="region of interest" description="Disordered" evidence="1">
    <location>
        <begin position="141"/>
        <end position="163"/>
    </location>
</feature>
<accession>A0A371CTA0</accession>
<keyword evidence="3" id="KW-1185">Reference proteome</keyword>
<dbReference type="AlphaFoldDB" id="A0A371CTA0"/>
<dbReference type="Proteomes" id="UP000256964">
    <property type="component" value="Unassembled WGS sequence"/>
</dbReference>
<dbReference type="EMBL" id="KZ857463">
    <property type="protein sequence ID" value="RDX43524.1"/>
    <property type="molecule type" value="Genomic_DNA"/>
</dbReference>
<evidence type="ECO:0000313" key="2">
    <source>
        <dbReference type="EMBL" id="RDX43524.1"/>
    </source>
</evidence>
<gene>
    <name evidence="2" type="ORF">OH76DRAFT_1196824</name>
</gene>
<sequence length="298" mass="33807">MLQRRVSPRSYGVSRAIPAVGLLHNGGYDPHGRRPETCRALHRHTPESAPHTDNVGQLLSAVRVGRRWRRDQPRRRTRGVQYSRRRSPGRLGRNLVNPLVRCGLGKTLAVHGLVSARRGTVPAAYARSRLRNTIFSRIPAGCPQPQSWPSTDPSESPYALQASPSPFLNESSTRSVYNLITIVPIPDTYVRPHTITQHLPIPPSPHQHLLSLRPCSRCPSIFHLPPIPFRAAYLSHRHTSKPASQRVLYQWAHTFILVTRARPNEHTVFLSRISDPYRPADGRRCHCHRQHEIRLNIS</sequence>
<feature type="compositionally biased region" description="Polar residues" evidence="1">
    <location>
        <begin position="144"/>
        <end position="154"/>
    </location>
</feature>
<name>A0A371CTA0_9APHY</name>
<organism evidence="2 3">
    <name type="scientific">Lentinus brumalis</name>
    <dbReference type="NCBI Taxonomy" id="2498619"/>
    <lineage>
        <taxon>Eukaryota</taxon>
        <taxon>Fungi</taxon>
        <taxon>Dikarya</taxon>
        <taxon>Basidiomycota</taxon>
        <taxon>Agaricomycotina</taxon>
        <taxon>Agaricomycetes</taxon>
        <taxon>Polyporales</taxon>
        <taxon>Polyporaceae</taxon>
        <taxon>Lentinus</taxon>
    </lineage>
</organism>
<evidence type="ECO:0000313" key="3">
    <source>
        <dbReference type="Proteomes" id="UP000256964"/>
    </source>
</evidence>
<feature type="compositionally biased region" description="Basic residues" evidence="1">
    <location>
        <begin position="69"/>
        <end position="88"/>
    </location>
</feature>
<feature type="region of interest" description="Disordered" evidence="1">
    <location>
        <begin position="69"/>
        <end position="89"/>
    </location>
</feature>